<organism evidence="5 6">
    <name type="scientific">Cyanomargarita calcarea GSE-NOS-MK-12-04C</name>
    <dbReference type="NCBI Taxonomy" id="2839659"/>
    <lineage>
        <taxon>Bacteria</taxon>
        <taxon>Bacillati</taxon>
        <taxon>Cyanobacteriota</taxon>
        <taxon>Cyanophyceae</taxon>
        <taxon>Nostocales</taxon>
        <taxon>Cyanomargaritaceae</taxon>
        <taxon>Cyanomargarita</taxon>
    </lineage>
</organism>
<dbReference type="InterPro" id="IPR002577">
    <property type="entry name" value="HTH_HxlR"/>
</dbReference>
<evidence type="ECO:0000313" key="5">
    <source>
        <dbReference type="EMBL" id="MBW4667133.1"/>
    </source>
</evidence>
<dbReference type="InterPro" id="IPR036390">
    <property type="entry name" value="WH_DNA-bd_sf"/>
</dbReference>
<dbReference type="PANTHER" id="PTHR33204:SF29">
    <property type="entry name" value="TRANSCRIPTIONAL REGULATOR"/>
    <property type="match status" value="1"/>
</dbReference>
<name>A0A951QLD8_9CYAN</name>
<dbReference type="PANTHER" id="PTHR33204">
    <property type="entry name" value="TRANSCRIPTIONAL REGULATOR, MARR FAMILY"/>
    <property type="match status" value="1"/>
</dbReference>
<reference evidence="5" key="1">
    <citation type="submission" date="2021-05" db="EMBL/GenBank/DDBJ databases">
        <authorList>
            <person name="Pietrasiak N."/>
            <person name="Ward R."/>
            <person name="Stajich J.E."/>
            <person name="Kurbessoian T."/>
        </authorList>
    </citation>
    <scope>NUCLEOTIDE SEQUENCE</scope>
    <source>
        <strain evidence="5">GSE-NOS-MK-12-04C</strain>
    </source>
</reference>
<keyword evidence="1" id="KW-0805">Transcription regulation</keyword>
<dbReference type="GO" id="GO:0003677">
    <property type="term" value="F:DNA binding"/>
    <property type="evidence" value="ECO:0007669"/>
    <property type="project" value="UniProtKB-KW"/>
</dbReference>
<sequence>MDTIDRKYSCPVEVTIEAIGGKWKCVILWWLRRDARRFSELKLLIPPISQKVLTQQLRELETDGLITRQSYRESPPRVEYFLTPHGQTLTPITELMCEWGKHHKENYQFGGCRLDNVRVLVVSEARSLPLILEEYSATVVSATSVREMLTLLDGYYPDVLLIDFSILDEANSQLLIAKIKQIQQQSRSAIPIAEDSALVAALTSQFTMVATVPIDNYYERGRAFKMGFSVHLPSPIDNAEMIATLSSVTRRTT</sequence>
<dbReference type="PROSITE" id="PS51118">
    <property type="entry name" value="HTH_HXLR"/>
    <property type="match status" value="1"/>
</dbReference>
<dbReference type="EMBL" id="JAHHGZ010000005">
    <property type="protein sequence ID" value="MBW4667133.1"/>
    <property type="molecule type" value="Genomic_DNA"/>
</dbReference>
<reference evidence="5" key="2">
    <citation type="journal article" date="2022" name="Microbiol. Resour. Announc.">
        <title>Metagenome Sequencing to Explore Phylogenomics of Terrestrial Cyanobacteria.</title>
        <authorList>
            <person name="Ward R.D."/>
            <person name="Stajich J.E."/>
            <person name="Johansen J.R."/>
            <person name="Huntemann M."/>
            <person name="Clum A."/>
            <person name="Foster B."/>
            <person name="Foster B."/>
            <person name="Roux S."/>
            <person name="Palaniappan K."/>
            <person name="Varghese N."/>
            <person name="Mukherjee S."/>
            <person name="Reddy T.B.K."/>
            <person name="Daum C."/>
            <person name="Copeland A."/>
            <person name="Chen I.A."/>
            <person name="Ivanova N.N."/>
            <person name="Kyrpides N.C."/>
            <person name="Shapiro N."/>
            <person name="Eloe-Fadrosh E.A."/>
            <person name="Pietrasiak N."/>
        </authorList>
    </citation>
    <scope>NUCLEOTIDE SEQUENCE</scope>
    <source>
        <strain evidence="5">GSE-NOS-MK-12-04C</strain>
    </source>
</reference>
<dbReference type="Proteomes" id="UP000729701">
    <property type="component" value="Unassembled WGS sequence"/>
</dbReference>
<evidence type="ECO:0000313" key="6">
    <source>
        <dbReference type="Proteomes" id="UP000729701"/>
    </source>
</evidence>
<evidence type="ECO:0000256" key="3">
    <source>
        <dbReference type="ARBA" id="ARBA00023163"/>
    </source>
</evidence>
<dbReference type="SUPFAM" id="SSF46785">
    <property type="entry name" value="Winged helix' DNA-binding domain"/>
    <property type="match status" value="1"/>
</dbReference>
<dbReference type="Gene3D" id="1.10.10.10">
    <property type="entry name" value="Winged helix-like DNA-binding domain superfamily/Winged helix DNA-binding domain"/>
    <property type="match status" value="1"/>
</dbReference>
<accession>A0A951QLD8</accession>
<keyword evidence="2" id="KW-0238">DNA-binding</keyword>
<dbReference type="Gene3D" id="3.40.50.2300">
    <property type="match status" value="1"/>
</dbReference>
<dbReference type="SUPFAM" id="SSF52172">
    <property type="entry name" value="CheY-like"/>
    <property type="match status" value="1"/>
</dbReference>
<protein>
    <submittedName>
        <fullName evidence="5">Winged helix-turn-helix transcriptional regulator</fullName>
    </submittedName>
</protein>
<dbReference type="Pfam" id="PF01638">
    <property type="entry name" value="HxlR"/>
    <property type="match status" value="1"/>
</dbReference>
<gene>
    <name evidence="5" type="ORF">KME60_06715</name>
</gene>
<evidence type="ECO:0000259" key="4">
    <source>
        <dbReference type="PROSITE" id="PS51118"/>
    </source>
</evidence>
<dbReference type="InterPro" id="IPR036388">
    <property type="entry name" value="WH-like_DNA-bd_sf"/>
</dbReference>
<dbReference type="AlphaFoldDB" id="A0A951QLD8"/>
<dbReference type="InterPro" id="IPR011006">
    <property type="entry name" value="CheY-like_superfamily"/>
</dbReference>
<evidence type="ECO:0000256" key="1">
    <source>
        <dbReference type="ARBA" id="ARBA00023015"/>
    </source>
</evidence>
<evidence type="ECO:0000256" key="2">
    <source>
        <dbReference type="ARBA" id="ARBA00023125"/>
    </source>
</evidence>
<feature type="domain" description="HTH hxlR-type" evidence="4">
    <location>
        <begin position="10"/>
        <end position="108"/>
    </location>
</feature>
<keyword evidence="3" id="KW-0804">Transcription</keyword>
<proteinExistence type="predicted"/>
<comment type="caution">
    <text evidence="5">The sequence shown here is derived from an EMBL/GenBank/DDBJ whole genome shotgun (WGS) entry which is preliminary data.</text>
</comment>